<dbReference type="EMBL" id="KI392088">
    <property type="protein sequence ID" value="ERN18596.1"/>
    <property type="molecule type" value="Genomic_DNA"/>
</dbReference>
<organism evidence="1 2">
    <name type="scientific">Amborella trichopoda</name>
    <dbReference type="NCBI Taxonomy" id="13333"/>
    <lineage>
        <taxon>Eukaryota</taxon>
        <taxon>Viridiplantae</taxon>
        <taxon>Streptophyta</taxon>
        <taxon>Embryophyta</taxon>
        <taxon>Tracheophyta</taxon>
        <taxon>Spermatophyta</taxon>
        <taxon>Magnoliopsida</taxon>
        <taxon>Amborellales</taxon>
        <taxon>Amborellaceae</taxon>
        <taxon>Amborella</taxon>
    </lineage>
</organism>
<evidence type="ECO:0000313" key="2">
    <source>
        <dbReference type="Proteomes" id="UP000017836"/>
    </source>
</evidence>
<gene>
    <name evidence="1" type="ORF">AMTR_s00065p00146620</name>
</gene>
<dbReference type="Proteomes" id="UP000017836">
    <property type="component" value="Unassembled WGS sequence"/>
</dbReference>
<dbReference type="Gramene" id="ERN18596">
    <property type="protein sequence ID" value="ERN18596"/>
    <property type="gene ID" value="AMTR_s00065p00146620"/>
</dbReference>
<reference evidence="2" key="1">
    <citation type="journal article" date="2013" name="Science">
        <title>The Amborella genome and the evolution of flowering plants.</title>
        <authorList>
            <consortium name="Amborella Genome Project"/>
        </authorList>
    </citation>
    <scope>NUCLEOTIDE SEQUENCE [LARGE SCALE GENOMIC DNA]</scope>
</reference>
<sequence>MAFRRLKNNGSTLCPLENYQADTTARRSGVIHNHSGAITQQSDRVVTGWVSPQLDSIILAISSGSPTFVSLGPTSSSLDIWVLRHVKS</sequence>
<keyword evidence="2" id="KW-1185">Reference proteome</keyword>
<protein>
    <submittedName>
        <fullName evidence="1">Uncharacterized protein</fullName>
    </submittedName>
</protein>
<evidence type="ECO:0000313" key="1">
    <source>
        <dbReference type="EMBL" id="ERN18596.1"/>
    </source>
</evidence>
<proteinExistence type="predicted"/>
<dbReference type="AlphaFoldDB" id="U5CZ42"/>
<dbReference type="HOGENOM" id="CLU_175807_0_0_1"/>
<name>U5CZ42_AMBTC</name>
<accession>U5CZ42</accession>